<protein>
    <submittedName>
        <fullName evidence="2">Uncharacterized protein</fullName>
    </submittedName>
</protein>
<feature type="region of interest" description="Disordered" evidence="1">
    <location>
        <begin position="313"/>
        <end position="341"/>
    </location>
</feature>
<organism evidence="2 3">
    <name type="scientific">Chelonia mydas</name>
    <name type="common">Green sea-turtle</name>
    <name type="synonym">Chelonia agassizi</name>
    <dbReference type="NCBI Taxonomy" id="8469"/>
    <lineage>
        <taxon>Eukaryota</taxon>
        <taxon>Metazoa</taxon>
        <taxon>Chordata</taxon>
        <taxon>Craniata</taxon>
        <taxon>Vertebrata</taxon>
        <taxon>Euteleostomi</taxon>
        <taxon>Archelosauria</taxon>
        <taxon>Testudinata</taxon>
        <taxon>Testudines</taxon>
        <taxon>Cryptodira</taxon>
        <taxon>Durocryptodira</taxon>
        <taxon>Americhelydia</taxon>
        <taxon>Chelonioidea</taxon>
        <taxon>Cheloniidae</taxon>
        <taxon>Chelonia</taxon>
    </lineage>
</organism>
<dbReference type="AlphaFoldDB" id="M7BHK8"/>
<sequence length="341" mass="35094">MAGSGAAIRPRRRREFGNCSVTARFALGGNSAAAPSLRLCLRQQGFFVVFFATWGGKNTGASPGHWQLSSSIDHLSSVAYYKEWFRSQVLIYNYRSLLNPPFSGLRLHCSLAILGEPPPVGGKGQEDPRKTRKGGTDAEPSALPTGVFHPPVPAGEDVAAPEGSISPPRESLPSETPQGAPSALVPSEASVSPEATIASGASGENPGVAESDLPSIYEEIKALGLTPVIQGVDDPMPAGLDLGDLTPAPLFPCSIPLTAISAPTSEEPLDSSINLATDVIPLTATEPVEVTASATRPVPEPPGAPLVGVEQLTSILGGGPTGDSPPPDAMAAKPTKSCLCP</sequence>
<gene>
    <name evidence="2" type="ORF">UY3_15180</name>
</gene>
<dbReference type="Proteomes" id="UP000031443">
    <property type="component" value="Unassembled WGS sequence"/>
</dbReference>
<evidence type="ECO:0000313" key="3">
    <source>
        <dbReference type="Proteomes" id="UP000031443"/>
    </source>
</evidence>
<evidence type="ECO:0000256" key="1">
    <source>
        <dbReference type="SAM" id="MobiDB-lite"/>
    </source>
</evidence>
<keyword evidence="3" id="KW-1185">Reference proteome</keyword>
<name>M7BHK8_CHEMY</name>
<reference evidence="3" key="1">
    <citation type="journal article" date="2013" name="Nat. Genet.">
        <title>The draft genomes of soft-shell turtle and green sea turtle yield insights into the development and evolution of the turtle-specific body plan.</title>
        <authorList>
            <person name="Wang Z."/>
            <person name="Pascual-Anaya J."/>
            <person name="Zadissa A."/>
            <person name="Li W."/>
            <person name="Niimura Y."/>
            <person name="Huang Z."/>
            <person name="Li C."/>
            <person name="White S."/>
            <person name="Xiong Z."/>
            <person name="Fang D."/>
            <person name="Wang B."/>
            <person name="Ming Y."/>
            <person name="Chen Y."/>
            <person name="Zheng Y."/>
            <person name="Kuraku S."/>
            <person name="Pignatelli M."/>
            <person name="Herrero J."/>
            <person name="Beal K."/>
            <person name="Nozawa M."/>
            <person name="Li Q."/>
            <person name="Wang J."/>
            <person name="Zhang H."/>
            <person name="Yu L."/>
            <person name="Shigenobu S."/>
            <person name="Wang J."/>
            <person name="Liu J."/>
            <person name="Flicek P."/>
            <person name="Searle S."/>
            <person name="Wang J."/>
            <person name="Kuratani S."/>
            <person name="Yin Y."/>
            <person name="Aken B."/>
            <person name="Zhang G."/>
            <person name="Irie N."/>
        </authorList>
    </citation>
    <scope>NUCLEOTIDE SEQUENCE [LARGE SCALE GENOMIC DNA]</scope>
</reference>
<proteinExistence type="predicted"/>
<feature type="region of interest" description="Disordered" evidence="1">
    <location>
        <begin position="116"/>
        <end position="210"/>
    </location>
</feature>
<accession>M7BHK8</accession>
<evidence type="ECO:0000313" key="2">
    <source>
        <dbReference type="EMBL" id="EMP27727.1"/>
    </source>
</evidence>
<dbReference type="EMBL" id="KB567782">
    <property type="protein sequence ID" value="EMP27727.1"/>
    <property type="molecule type" value="Genomic_DNA"/>
</dbReference>